<reference evidence="4" key="1">
    <citation type="submission" date="2018-12" db="EMBL/GenBank/DDBJ databases">
        <title>Novel natural products biosynthetic potential of the class Ktedonobacteria.</title>
        <authorList>
            <person name="Zheng Y."/>
            <person name="Saitou A."/>
            <person name="Wang C.M."/>
            <person name="Toyoda A."/>
            <person name="Minakuchi Y."/>
            <person name="Sekiguchi Y."/>
            <person name="Ueda K."/>
            <person name="Takano H."/>
            <person name="Sakai Y."/>
            <person name="Yokota A."/>
            <person name="Yabe S."/>
        </authorList>
    </citation>
    <scope>NUCLEOTIDE SEQUENCE</scope>
    <source>
        <strain evidence="4">A3-2</strain>
    </source>
</reference>
<protein>
    <submittedName>
        <fullName evidence="4">Oxidoreductase</fullName>
    </submittedName>
</protein>
<dbReference type="Gene3D" id="3.30.360.10">
    <property type="entry name" value="Dihydrodipicolinate Reductase, domain 2"/>
    <property type="match status" value="1"/>
</dbReference>
<gene>
    <name evidence="4" type="ORF">KTA_38990</name>
</gene>
<dbReference type="InterPro" id="IPR055170">
    <property type="entry name" value="GFO_IDH_MocA-like_dom"/>
</dbReference>
<accession>A0A455T8D0</accession>
<dbReference type="Pfam" id="PF22725">
    <property type="entry name" value="GFO_IDH_MocA_C3"/>
    <property type="match status" value="1"/>
</dbReference>
<evidence type="ECO:0000256" key="1">
    <source>
        <dbReference type="SAM" id="MobiDB-lite"/>
    </source>
</evidence>
<proteinExistence type="predicted"/>
<dbReference type="InterPro" id="IPR051450">
    <property type="entry name" value="Gfo/Idh/MocA_Oxidoreductases"/>
</dbReference>
<feature type="domain" description="Gfo/Idh/MocA-like oxidoreductase N-terminal" evidence="2">
    <location>
        <begin position="3"/>
        <end position="122"/>
    </location>
</feature>
<name>A0A455T8D0_9CHLR</name>
<sequence length="362" mass="40206">MRLRVAVVGAGSMGWNHLRVLKELEDSVQLVAVAETNPVVLQRAMQRFHIAGYSDYRQMLDEQRPELVAVVVPTHLHCEVAAFALDLGLNVLVEKPLTSTVEEAEALIELARQRNVRLAVGHIERFNPAVTEVKRRLSAGALGRIFHLHARRIGPFPPRIRDVGVTLDLASHEIDTMRYLVNAEIKQVSAQTQQYIHHTCEDLLLGLLRFSNGALGVLDVNWLTPTKVRELTITGEKGMFLLNYLTQDVFFYENDYTPTSWDALRSLTGVSEGTMTRLKVQKAEPLRREYEDVIRSIVADSSPAVAGEDGLAVLKVVQQLLASALANNGLAARELLTPPGQLEQSPSVGSKLGLSREKETQR</sequence>
<feature type="domain" description="GFO/IDH/MocA-like oxidoreductase" evidence="3">
    <location>
        <begin position="131"/>
        <end position="240"/>
    </location>
</feature>
<dbReference type="PANTHER" id="PTHR43377">
    <property type="entry name" value="BILIVERDIN REDUCTASE A"/>
    <property type="match status" value="1"/>
</dbReference>
<dbReference type="PANTHER" id="PTHR43377:SF1">
    <property type="entry name" value="BILIVERDIN REDUCTASE A"/>
    <property type="match status" value="1"/>
</dbReference>
<evidence type="ECO:0000313" key="4">
    <source>
        <dbReference type="EMBL" id="BBH95700.1"/>
    </source>
</evidence>
<dbReference type="InterPro" id="IPR036291">
    <property type="entry name" value="NAD(P)-bd_dom_sf"/>
</dbReference>
<evidence type="ECO:0000259" key="2">
    <source>
        <dbReference type="Pfam" id="PF01408"/>
    </source>
</evidence>
<dbReference type="GO" id="GO:0000166">
    <property type="term" value="F:nucleotide binding"/>
    <property type="evidence" value="ECO:0007669"/>
    <property type="project" value="InterPro"/>
</dbReference>
<dbReference type="AlphaFoldDB" id="A0A455T8D0"/>
<feature type="region of interest" description="Disordered" evidence="1">
    <location>
        <begin position="337"/>
        <end position="362"/>
    </location>
</feature>
<evidence type="ECO:0000259" key="3">
    <source>
        <dbReference type="Pfam" id="PF22725"/>
    </source>
</evidence>
<dbReference type="SUPFAM" id="SSF51735">
    <property type="entry name" value="NAD(P)-binding Rossmann-fold domains"/>
    <property type="match status" value="1"/>
</dbReference>
<dbReference type="SUPFAM" id="SSF55347">
    <property type="entry name" value="Glyceraldehyde-3-phosphate dehydrogenase-like, C-terminal domain"/>
    <property type="match status" value="1"/>
</dbReference>
<dbReference type="Pfam" id="PF01408">
    <property type="entry name" value="GFO_IDH_MocA"/>
    <property type="match status" value="1"/>
</dbReference>
<organism evidence="4">
    <name type="scientific">Thermogemmatispora argillosa</name>
    <dbReference type="NCBI Taxonomy" id="2045280"/>
    <lineage>
        <taxon>Bacteria</taxon>
        <taxon>Bacillati</taxon>
        <taxon>Chloroflexota</taxon>
        <taxon>Ktedonobacteria</taxon>
        <taxon>Thermogemmatisporales</taxon>
        <taxon>Thermogemmatisporaceae</taxon>
        <taxon>Thermogemmatispora</taxon>
    </lineage>
</organism>
<dbReference type="EMBL" id="AP019377">
    <property type="protein sequence ID" value="BBH95700.1"/>
    <property type="molecule type" value="Genomic_DNA"/>
</dbReference>
<dbReference type="Gene3D" id="3.40.50.720">
    <property type="entry name" value="NAD(P)-binding Rossmann-like Domain"/>
    <property type="match status" value="1"/>
</dbReference>
<dbReference type="InterPro" id="IPR000683">
    <property type="entry name" value="Gfo/Idh/MocA-like_OxRdtase_N"/>
</dbReference>